<reference evidence="1 2" key="1">
    <citation type="submission" date="2020-09" db="EMBL/GenBank/DDBJ databases">
        <title>De no assembly of potato wild relative species, Solanum commersonii.</title>
        <authorList>
            <person name="Cho K."/>
        </authorList>
    </citation>
    <scope>NUCLEOTIDE SEQUENCE [LARGE SCALE GENOMIC DNA]</scope>
    <source>
        <strain evidence="1">LZ3.2</strain>
        <tissue evidence="1">Leaf</tissue>
    </source>
</reference>
<protein>
    <submittedName>
        <fullName evidence="1">Uncharacterized protein</fullName>
    </submittedName>
</protein>
<dbReference type="Gene3D" id="2.60.120.560">
    <property type="entry name" value="Exo-inulinase, domain 1"/>
    <property type="match status" value="1"/>
</dbReference>
<comment type="caution">
    <text evidence="1">The sequence shown here is derived from an EMBL/GenBank/DDBJ whole genome shotgun (WGS) entry which is preliminary data.</text>
</comment>
<dbReference type="InterPro" id="IPR050551">
    <property type="entry name" value="Fructan_Metab_Enzymes"/>
</dbReference>
<name>A0A9J5XB45_SOLCO</name>
<evidence type="ECO:0000313" key="1">
    <source>
        <dbReference type="EMBL" id="KAG5585587.1"/>
    </source>
</evidence>
<accession>A0A9J5XB45</accession>
<sequence length="139" mass="15800">MWKFRELHIHKCDFIFYKINIFLDEIIEIYKLHKNLILIGLIFMPKTYVPLGGWTVQGGLGPIGLLTLPSENLEKSLFAGYVDLNLIDKILSLESLSFSVDGKTCITSRVYPALTNYGNAHLFCFNNSTKIVKIETLDA</sequence>
<organism evidence="1 2">
    <name type="scientific">Solanum commersonii</name>
    <name type="common">Commerson's wild potato</name>
    <name type="synonym">Commerson's nightshade</name>
    <dbReference type="NCBI Taxonomy" id="4109"/>
    <lineage>
        <taxon>Eukaryota</taxon>
        <taxon>Viridiplantae</taxon>
        <taxon>Streptophyta</taxon>
        <taxon>Embryophyta</taxon>
        <taxon>Tracheophyta</taxon>
        <taxon>Spermatophyta</taxon>
        <taxon>Magnoliopsida</taxon>
        <taxon>eudicotyledons</taxon>
        <taxon>Gunneridae</taxon>
        <taxon>Pentapetalae</taxon>
        <taxon>asterids</taxon>
        <taxon>lamiids</taxon>
        <taxon>Solanales</taxon>
        <taxon>Solanaceae</taxon>
        <taxon>Solanoideae</taxon>
        <taxon>Solaneae</taxon>
        <taxon>Solanum</taxon>
    </lineage>
</organism>
<dbReference type="EMBL" id="JACXVP010000009">
    <property type="protein sequence ID" value="KAG5585587.1"/>
    <property type="molecule type" value="Genomic_DNA"/>
</dbReference>
<dbReference type="PANTHER" id="PTHR31953">
    <property type="entry name" value="BETA-FRUCTOFURANOSIDASE, INSOLUBLE ISOENZYME CWINV1-RELATED"/>
    <property type="match status" value="1"/>
</dbReference>
<proteinExistence type="predicted"/>
<dbReference type="OrthoDB" id="202537at2759"/>
<evidence type="ECO:0000313" key="2">
    <source>
        <dbReference type="Proteomes" id="UP000824120"/>
    </source>
</evidence>
<dbReference type="AlphaFoldDB" id="A0A9J5XB45"/>
<dbReference type="Proteomes" id="UP000824120">
    <property type="component" value="Chromosome 9"/>
</dbReference>
<keyword evidence="2" id="KW-1185">Reference proteome</keyword>
<gene>
    <name evidence="1" type="ORF">H5410_046021</name>
</gene>